<dbReference type="Pfam" id="PF08939">
    <property type="entry name" value="Bles03"/>
    <property type="match status" value="1"/>
</dbReference>
<dbReference type="Proteomes" id="UP000812287">
    <property type="component" value="Unassembled WGS sequence"/>
</dbReference>
<reference evidence="2" key="1">
    <citation type="submission" date="2020-11" db="EMBL/GenBank/DDBJ databases">
        <title>Adaptations for nitrogen fixation in a non-lichenized fungal sporocarp promotes dispersal by wood-feeding termites.</title>
        <authorList>
            <consortium name="DOE Joint Genome Institute"/>
            <person name="Koch R.A."/>
            <person name="Yoon G."/>
            <person name="Arayal U."/>
            <person name="Lail K."/>
            <person name="Amirebrahimi M."/>
            <person name="Labutti K."/>
            <person name="Lipzen A."/>
            <person name="Riley R."/>
            <person name="Barry K."/>
            <person name="Henrissat B."/>
            <person name="Grigoriev I.V."/>
            <person name="Herr J.R."/>
            <person name="Aime M.C."/>
        </authorList>
    </citation>
    <scope>NUCLEOTIDE SEQUENCE</scope>
    <source>
        <strain evidence="2">MCA 3950</strain>
    </source>
</reference>
<name>A0A9P7VKF0_9AGAR</name>
<gene>
    <name evidence="2" type="ORF">BT62DRAFT_922752</name>
</gene>
<dbReference type="EMBL" id="MU250552">
    <property type="protein sequence ID" value="KAG7442344.1"/>
    <property type="molecule type" value="Genomic_DNA"/>
</dbReference>
<dbReference type="AlphaFoldDB" id="A0A9P7VKF0"/>
<dbReference type="PANTHER" id="PTHR31977:SF1">
    <property type="entry name" value="UPF0696 PROTEIN C11ORF68"/>
    <property type="match status" value="1"/>
</dbReference>
<comment type="similarity">
    <text evidence="1">Belongs to the UPF0696 family.</text>
</comment>
<evidence type="ECO:0000256" key="1">
    <source>
        <dbReference type="ARBA" id="ARBA00010568"/>
    </source>
</evidence>
<proteinExistence type="inferred from homology"/>
<dbReference type="OrthoDB" id="10067381at2759"/>
<keyword evidence="3" id="KW-1185">Reference proteome</keyword>
<accession>A0A9P7VKF0</accession>
<dbReference type="PANTHER" id="PTHR31977">
    <property type="entry name" value="UPF0696 PROTEIN C11ORF68"/>
    <property type="match status" value="1"/>
</dbReference>
<dbReference type="Gene3D" id="3.30.760.10">
    <property type="entry name" value="RNA Cap, Translation Initiation Factor Eif4e"/>
    <property type="match status" value="1"/>
</dbReference>
<dbReference type="GeneID" id="66106727"/>
<dbReference type="SUPFAM" id="SSF55418">
    <property type="entry name" value="eIF4e-like"/>
    <property type="match status" value="1"/>
</dbReference>
<organism evidence="2 3">
    <name type="scientific">Guyanagaster necrorhizus</name>
    <dbReference type="NCBI Taxonomy" id="856835"/>
    <lineage>
        <taxon>Eukaryota</taxon>
        <taxon>Fungi</taxon>
        <taxon>Dikarya</taxon>
        <taxon>Basidiomycota</taxon>
        <taxon>Agaricomycotina</taxon>
        <taxon>Agaricomycetes</taxon>
        <taxon>Agaricomycetidae</taxon>
        <taxon>Agaricales</taxon>
        <taxon>Marasmiineae</taxon>
        <taxon>Physalacriaceae</taxon>
        <taxon>Guyanagaster</taxon>
    </lineage>
</organism>
<evidence type="ECO:0000313" key="2">
    <source>
        <dbReference type="EMBL" id="KAG7442344.1"/>
    </source>
</evidence>
<protein>
    <recommendedName>
        <fullName evidence="4">DUF1917-domain-containing protein</fullName>
    </recommendedName>
</protein>
<dbReference type="InterPro" id="IPR015034">
    <property type="entry name" value="Bles03"/>
</dbReference>
<evidence type="ECO:0000313" key="3">
    <source>
        <dbReference type="Proteomes" id="UP000812287"/>
    </source>
</evidence>
<dbReference type="RefSeq" id="XP_043035844.1">
    <property type="nucleotide sequence ID" value="XM_043184430.1"/>
</dbReference>
<dbReference type="InterPro" id="IPR023398">
    <property type="entry name" value="TIF_eIF4e-like"/>
</dbReference>
<comment type="caution">
    <text evidence="2">The sequence shown here is derived from an EMBL/GenBank/DDBJ whole genome shotgun (WGS) entry which is preliminary data.</text>
</comment>
<evidence type="ECO:0008006" key="4">
    <source>
        <dbReference type="Google" id="ProtNLM"/>
    </source>
</evidence>
<sequence length="231" mass="26424">MDPDTVDDFRNRNGPNLLPFSLPSFSAPSPGWVAPPAPTDVYNGHILKDFNHQDSTAVNIHQFCSRWPPHRTPMTYCNWISVNRDTVSKATQDDRIKALKSDFQALLEHGNNFVTVDSLDQIACQNHVVSGKWLLFSDSTALGELWENVVRLVCLTRRKGCVKVSPNKGYDRYVICVYVDDYTDLDDVNDLRDSLRKIGVTWPIGFKMDAYTHLGIYGGNPWQMRPNRYWE</sequence>